<dbReference type="SUPFAM" id="SSF46894">
    <property type="entry name" value="C-terminal effector domain of the bipartite response regulators"/>
    <property type="match status" value="1"/>
</dbReference>
<comment type="caution">
    <text evidence="5">The sequence shown here is derived from an EMBL/GenBank/DDBJ whole genome shotgun (WGS) entry which is preliminary data.</text>
</comment>
<evidence type="ECO:0000313" key="6">
    <source>
        <dbReference type="Proteomes" id="UP000245697"/>
    </source>
</evidence>
<organism evidence="5 6">
    <name type="scientific">Actinoplanes xinjiangensis</name>
    <dbReference type="NCBI Taxonomy" id="512350"/>
    <lineage>
        <taxon>Bacteria</taxon>
        <taxon>Bacillati</taxon>
        <taxon>Actinomycetota</taxon>
        <taxon>Actinomycetes</taxon>
        <taxon>Micromonosporales</taxon>
        <taxon>Micromonosporaceae</taxon>
        <taxon>Actinoplanes</taxon>
    </lineage>
</organism>
<proteinExistence type="predicted"/>
<reference evidence="5 6" key="1">
    <citation type="submission" date="2018-05" db="EMBL/GenBank/DDBJ databases">
        <title>Genomic Encyclopedia of Archaeal and Bacterial Type Strains, Phase II (KMG-II): from individual species to whole genera.</title>
        <authorList>
            <person name="Goeker M."/>
        </authorList>
    </citation>
    <scope>NUCLEOTIDE SEQUENCE [LARGE SCALE GENOMIC DNA]</scope>
    <source>
        <strain evidence="5 6">DSM 45184</strain>
    </source>
</reference>
<dbReference type="PROSITE" id="PS00622">
    <property type="entry name" value="HTH_LUXR_1"/>
    <property type="match status" value="1"/>
</dbReference>
<dbReference type="Proteomes" id="UP000245697">
    <property type="component" value="Unassembled WGS sequence"/>
</dbReference>
<feature type="domain" description="HTH luxR-type" evidence="4">
    <location>
        <begin position="152"/>
        <end position="217"/>
    </location>
</feature>
<gene>
    <name evidence="5" type="ORF">BC793_10852</name>
</gene>
<dbReference type="PRINTS" id="PR00038">
    <property type="entry name" value="HTHLUXR"/>
</dbReference>
<dbReference type="InterPro" id="IPR016032">
    <property type="entry name" value="Sig_transdc_resp-reg_C-effctor"/>
</dbReference>
<dbReference type="Pfam" id="PF00196">
    <property type="entry name" value="GerE"/>
    <property type="match status" value="1"/>
</dbReference>
<evidence type="ECO:0000256" key="2">
    <source>
        <dbReference type="ARBA" id="ARBA00023125"/>
    </source>
</evidence>
<evidence type="ECO:0000313" key="5">
    <source>
        <dbReference type="EMBL" id="PWK46938.1"/>
    </source>
</evidence>
<keyword evidence="2" id="KW-0238">DNA-binding</keyword>
<dbReference type="CDD" id="cd06170">
    <property type="entry name" value="LuxR_C_like"/>
    <property type="match status" value="1"/>
</dbReference>
<dbReference type="Gene3D" id="3.40.50.2300">
    <property type="match status" value="1"/>
</dbReference>
<dbReference type="PANTHER" id="PTHR44688">
    <property type="entry name" value="DNA-BINDING TRANSCRIPTIONAL ACTIVATOR DEVR_DOSR"/>
    <property type="match status" value="1"/>
</dbReference>
<evidence type="ECO:0000256" key="1">
    <source>
        <dbReference type="ARBA" id="ARBA00023015"/>
    </source>
</evidence>
<keyword evidence="6" id="KW-1185">Reference proteome</keyword>
<dbReference type="InterPro" id="IPR011006">
    <property type="entry name" value="CheY-like_superfamily"/>
</dbReference>
<dbReference type="EMBL" id="QGGR01000008">
    <property type="protein sequence ID" value="PWK46938.1"/>
    <property type="molecule type" value="Genomic_DNA"/>
</dbReference>
<dbReference type="InterPro" id="IPR036388">
    <property type="entry name" value="WH-like_DNA-bd_sf"/>
</dbReference>
<dbReference type="InterPro" id="IPR000792">
    <property type="entry name" value="Tscrpt_reg_LuxR_C"/>
</dbReference>
<accession>A0A316FDI3</accession>
<evidence type="ECO:0000259" key="4">
    <source>
        <dbReference type="PROSITE" id="PS50043"/>
    </source>
</evidence>
<protein>
    <submittedName>
        <fullName evidence="5">Two-component system response regulator DesR</fullName>
    </submittedName>
</protein>
<name>A0A316FDI3_9ACTN</name>
<dbReference type="Gene3D" id="1.10.10.10">
    <property type="entry name" value="Winged helix-like DNA-binding domain superfamily/Winged helix DNA-binding domain"/>
    <property type="match status" value="1"/>
</dbReference>
<keyword evidence="1" id="KW-0805">Transcription regulation</keyword>
<dbReference type="SUPFAM" id="SSF52172">
    <property type="entry name" value="CheY-like"/>
    <property type="match status" value="1"/>
</dbReference>
<sequence>MALAVDVTIMKDEGMVRVQLAMPGGLLRGALSFVLSAQPDIDVIAEHDAVGGAIQTLRAHSPDVTVLDLDLLGDGNGIGARQAAQEAHAELPDSRVLVLVDPRRPGFASQIAAVPPTVGFLAQSAPPERVVDAVRRMARDEPVVDGDLLVAALTRPPPLSERELRVLVVAARGHSVKEIAVELAIAPGTVSNHLSRILAKTGARNRIEAITIAREAGWI</sequence>
<dbReference type="PROSITE" id="PS50043">
    <property type="entry name" value="HTH_LUXR_2"/>
    <property type="match status" value="1"/>
</dbReference>
<dbReference type="AlphaFoldDB" id="A0A316FDI3"/>
<dbReference type="GO" id="GO:0003677">
    <property type="term" value="F:DNA binding"/>
    <property type="evidence" value="ECO:0007669"/>
    <property type="project" value="UniProtKB-KW"/>
</dbReference>
<evidence type="ECO:0000256" key="3">
    <source>
        <dbReference type="ARBA" id="ARBA00023163"/>
    </source>
</evidence>
<keyword evidence="3" id="KW-0804">Transcription</keyword>
<dbReference type="PANTHER" id="PTHR44688:SF16">
    <property type="entry name" value="DNA-BINDING TRANSCRIPTIONAL ACTIVATOR DEVR_DOSR"/>
    <property type="match status" value="1"/>
</dbReference>
<dbReference type="GO" id="GO:0006355">
    <property type="term" value="P:regulation of DNA-templated transcription"/>
    <property type="evidence" value="ECO:0007669"/>
    <property type="project" value="InterPro"/>
</dbReference>
<dbReference type="SMART" id="SM00421">
    <property type="entry name" value="HTH_LUXR"/>
    <property type="match status" value="1"/>
</dbReference>